<feature type="region of interest" description="Disordered" evidence="1">
    <location>
        <begin position="634"/>
        <end position="681"/>
    </location>
</feature>
<dbReference type="GO" id="GO:0005261">
    <property type="term" value="F:monoatomic cation channel activity"/>
    <property type="evidence" value="ECO:0007669"/>
    <property type="project" value="TreeGrafter"/>
</dbReference>
<feature type="compositionally biased region" description="Low complexity" evidence="1">
    <location>
        <begin position="648"/>
        <end position="664"/>
    </location>
</feature>
<feature type="non-terminal residue" evidence="3">
    <location>
        <position position="1"/>
    </location>
</feature>
<dbReference type="GO" id="GO:0030424">
    <property type="term" value="C:axon"/>
    <property type="evidence" value="ECO:0007669"/>
    <property type="project" value="TreeGrafter"/>
</dbReference>
<dbReference type="PANTHER" id="PTHR31781">
    <property type="entry name" value="UNC80"/>
    <property type="match status" value="1"/>
</dbReference>
<feature type="domain" description="Protein UNC80 C-terminal" evidence="2">
    <location>
        <begin position="10"/>
        <end position="469"/>
    </location>
</feature>
<dbReference type="GO" id="GO:0034703">
    <property type="term" value="C:cation channel complex"/>
    <property type="evidence" value="ECO:0007669"/>
    <property type="project" value="TreeGrafter"/>
</dbReference>
<dbReference type="PANTHER" id="PTHR31781:SF1">
    <property type="entry name" value="PROTEIN UNC-80 HOMOLOG"/>
    <property type="match status" value="1"/>
</dbReference>
<dbReference type="EMBL" id="CAJNOL010009842">
    <property type="protein sequence ID" value="CAF1646033.1"/>
    <property type="molecule type" value="Genomic_DNA"/>
</dbReference>
<sequence length="839" mass="94530">IIFYYLSRFIDDRTKNKAQDGDEHKQASEFRWPRDTLLSVISTFIHFSTQRLKELTKLINDPTLRMPELLDAKSHTRLADIAHTLLKLGGYDPITMSCRGIQNYFQKLLPWTNWSQEQLRPALNLLLRRIDRMFSKICKKPLTKRCFDWEATAGILNGIYLTIDRHPYIAYFPNLKALVSGCIALVLNENVSESSHSVPRFDTAAFPKEFSRVVIKLVGRYLLAIKNQPNLEALTGNSWSSSNVPSSINHLLHFFLPLMFWAGSGRKDAPKLHSIDISYIIFILLNALKPISKLATAMAAQGGPGSGAGGQISSGPSAGGGKQHLTIGEAILQNSSFTHKSMRQLKDLLQTASLLGLKVLIIGFSKQLKREWRRIAQSIKLMCNKQSNVSSILLSFIDFIVSYKTPIFVILRPFLFHYIYSISSDNDRDYEMITNIQQKLIFDKITPAKSTGEILNGLMQELNHLKAELTAVLITTTQEMSRTSSAGGKKRIILSRTPRRRKRDDIPLVRLSSSDESKSLFPYETRPVGTEKVRFDTEALEQMKDRDGGTGTSAATTDGRSAGSRLTNTYRIRQQQSSDSSLNASPKKKTEKIRAKEALDILETYLARYRIRSGAEIADIPIKWTRDLTLNHPLATTDEPTTPILSESSPLQSSSNQNQPSQLSRSITVAGDRSPSTNDRLTRHYNRLEETDIDQSTTTKEGAHKLRTFRGRKRDTAHFDKSRLTKGLMRSHISSEPVMTYDATKEMNDIFRPSRQANKQDLTSVTNEKTSDFIDTRASNDQSVLASFFNNNINEQIPSSSSIPMTTILPMQTESHTEVWISRLPNTPSVTEADYESQV</sequence>
<dbReference type="Pfam" id="PF20262">
    <property type="entry name" value="UNC80_C"/>
    <property type="match status" value="1"/>
</dbReference>
<evidence type="ECO:0000313" key="3">
    <source>
        <dbReference type="EMBL" id="CAF1474358.1"/>
    </source>
</evidence>
<evidence type="ECO:0000256" key="1">
    <source>
        <dbReference type="SAM" id="MobiDB-lite"/>
    </source>
</evidence>
<name>A0A815RA57_9BILA</name>
<organism evidence="3 5">
    <name type="scientific">Rotaria sordida</name>
    <dbReference type="NCBI Taxonomy" id="392033"/>
    <lineage>
        <taxon>Eukaryota</taxon>
        <taxon>Metazoa</taxon>
        <taxon>Spiralia</taxon>
        <taxon>Gnathifera</taxon>
        <taxon>Rotifera</taxon>
        <taxon>Eurotatoria</taxon>
        <taxon>Bdelloidea</taxon>
        <taxon>Philodinida</taxon>
        <taxon>Philodinidae</taxon>
        <taxon>Rotaria</taxon>
    </lineage>
</organism>
<gene>
    <name evidence="4" type="ORF">JXQ802_LOCUS53896</name>
    <name evidence="3" type="ORF">PYM288_LOCUS37481</name>
</gene>
<dbReference type="Proteomes" id="UP000663854">
    <property type="component" value="Unassembled WGS sequence"/>
</dbReference>
<proteinExistence type="predicted"/>
<feature type="region of interest" description="Disordered" evidence="1">
    <location>
        <begin position="541"/>
        <end position="591"/>
    </location>
</feature>
<evidence type="ECO:0000259" key="2">
    <source>
        <dbReference type="Pfam" id="PF20262"/>
    </source>
</evidence>
<feature type="compositionally biased region" description="Polar residues" evidence="1">
    <location>
        <begin position="565"/>
        <end position="584"/>
    </location>
</feature>
<reference evidence="3" key="1">
    <citation type="submission" date="2021-02" db="EMBL/GenBank/DDBJ databases">
        <authorList>
            <person name="Nowell W R."/>
        </authorList>
    </citation>
    <scope>NUCLEOTIDE SEQUENCE</scope>
</reference>
<keyword evidence="6" id="KW-1185">Reference proteome</keyword>
<dbReference type="Proteomes" id="UP000663870">
    <property type="component" value="Unassembled WGS sequence"/>
</dbReference>
<feature type="compositionally biased region" description="Polar residues" evidence="1">
    <location>
        <begin position="638"/>
        <end position="647"/>
    </location>
</feature>
<dbReference type="InterPro" id="IPR046460">
    <property type="entry name" value="UNC80_C"/>
</dbReference>
<evidence type="ECO:0000313" key="4">
    <source>
        <dbReference type="EMBL" id="CAF1646033.1"/>
    </source>
</evidence>
<protein>
    <recommendedName>
        <fullName evidence="2">Protein UNC80 C-terminal domain-containing protein</fullName>
    </recommendedName>
</protein>
<dbReference type="GO" id="GO:0055080">
    <property type="term" value="P:monoatomic cation homeostasis"/>
    <property type="evidence" value="ECO:0007669"/>
    <property type="project" value="TreeGrafter"/>
</dbReference>
<evidence type="ECO:0000313" key="6">
    <source>
        <dbReference type="Proteomes" id="UP000663870"/>
    </source>
</evidence>
<dbReference type="AlphaFoldDB" id="A0A815RA57"/>
<dbReference type="EMBL" id="CAJNOH010008160">
    <property type="protein sequence ID" value="CAF1474358.1"/>
    <property type="molecule type" value="Genomic_DNA"/>
</dbReference>
<accession>A0A815RA57</accession>
<comment type="caution">
    <text evidence="3">The sequence shown here is derived from an EMBL/GenBank/DDBJ whole genome shotgun (WGS) entry which is preliminary data.</text>
</comment>
<evidence type="ECO:0000313" key="5">
    <source>
        <dbReference type="Proteomes" id="UP000663854"/>
    </source>
</evidence>
<feature type="compositionally biased region" description="Low complexity" evidence="1">
    <location>
        <begin position="552"/>
        <end position="564"/>
    </location>
</feature>